<protein>
    <submittedName>
        <fullName evidence="1">Uncharacterized protein</fullName>
    </submittedName>
</protein>
<organism evidence="1 2">
    <name type="scientific">Hansschlegelia zhihuaiae</name>
    <dbReference type="NCBI Taxonomy" id="405005"/>
    <lineage>
        <taxon>Bacteria</taxon>
        <taxon>Pseudomonadati</taxon>
        <taxon>Pseudomonadota</taxon>
        <taxon>Alphaproteobacteria</taxon>
        <taxon>Hyphomicrobiales</taxon>
        <taxon>Methylopilaceae</taxon>
        <taxon>Hansschlegelia</taxon>
    </lineage>
</organism>
<accession>A0A4Q0MFM2</accession>
<keyword evidence="2" id="KW-1185">Reference proteome</keyword>
<gene>
    <name evidence="1" type="ORF">EK403_14895</name>
</gene>
<dbReference type="EMBL" id="RYFI01000014">
    <property type="protein sequence ID" value="RXF72094.1"/>
    <property type="molecule type" value="Genomic_DNA"/>
</dbReference>
<evidence type="ECO:0000313" key="1">
    <source>
        <dbReference type="EMBL" id="RXF72094.1"/>
    </source>
</evidence>
<evidence type="ECO:0000313" key="2">
    <source>
        <dbReference type="Proteomes" id="UP000289708"/>
    </source>
</evidence>
<comment type="caution">
    <text evidence="1">The sequence shown here is derived from an EMBL/GenBank/DDBJ whole genome shotgun (WGS) entry which is preliminary data.</text>
</comment>
<name>A0A4Q0MFM2_9HYPH</name>
<dbReference type="AlphaFoldDB" id="A0A4Q0MFM2"/>
<dbReference type="RefSeq" id="WP_128778261.1">
    <property type="nucleotide sequence ID" value="NZ_RYFI01000014.1"/>
</dbReference>
<sequence length="149" mass="15975">MSGFPERGPRLPKALADLLGREHATGKGFEGFSAVVARLADEDVLAALTPHQASHIRMMRLVLVAFVEGGNAEVSDHGRTPLEALVAVCDAVATGLASLISELSADGDGRINAKAMRELRKIAEGRISETLRLNLREFQRSCDATEVLQ</sequence>
<dbReference type="Proteomes" id="UP000289708">
    <property type="component" value="Unassembled WGS sequence"/>
</dbReference>
<reference evidence="1 2" key="1">
    <citation type="submission" date="2018-12" db="EMBL/GenBank/DDBJ databases">
        <title>bacterium Hansschlegelia zhihuaiae S113.</title>
        <authorList>
            <person name="He J."/>
        </authorList>
    </citation>
    <scope>NUCLEOTIDE SEQUENCE [LARGE SCALE GENOMIC DNA]</scope>
    <source>
        <strain evidence="1 2">S 113</strain>
    </source>
</reference>
<proteinExistence type="predicted"/>